<dbReference type="SUPFAM" id="SSF46689">
    <property type="entry name" value="Homeodomain-like"/>
    <property type="match status" value="1"/>
</dbReference>
<dbReference type="AlphaFoldDB" id="A0A8X6V3K9"/>
<dbReference type="Pfam" id="PF13358">
    <property type="entry name" value="DDE_3"/>
    <property type="match status" value="1"/>
</dbReference>
<comment type="subcellular location">
    <subcellularLocation>
        <location evidence="1">Nucleus</location>
    </subcellularLocation>
</comment>
<feature type="domain" description="Tc1-like transposase DDE" evidence="2">
    <location>
        <begin position="61"/>
        <end position="185"/>
    </location>
</feature>
<sequence>MAQRKHLDDFLRGRIIGRLECGRTQMEVSEELGIAQSFISRLCQGFQDDGNFAVRFSPDIIWRAPGTRYHQETIFQRHRYGGAGWLVWGGIILRSRTDLHAQSVTMTGHIYRDVILEQHVRLFRGAMGAEFLFMDDNSCPHRGNIVHECLKSEDITRMDWSAYSPDLNPIEHVWDMLGRRIAARQPPPTCLLELRRALLDEWCNIHQDQIDNLILSMPRRCKACIASSGKHTPY</sequence>
<dbReference type="Gene3D" id="3.30.420.10">
    <property type="entry name" value="Ribonuclease H-like superfamily/Ribonuclease H"/>
    <property type="match status" value="1"/>
</dbReference>
<dbReference type="InterPro" id="IPR038717">
    <property type="entry name" value="Tc1-like_DDE_dom"/>
</dbReference>
<evidence type="ECO:0000313" key="4">
    <source>
        <dbReference type="Proteomes" id="UP000887159"/>
    </source>
</evidence>
<dbReference type="InterPro" id="IPR001387">
    <property type="entry name" value="Cro/C1-type_HTH"/>
</dbReference>
<reference evidence="3" key="1">
    <citation type="submission" date="2020-08" db="EMBL/GenBank/DDBJ databases">
        <title>Multicomponent nature underlies the extraordinary mechanical properties of spider dragline silk.</title>
        <authorList>
            <person name="Kono N."/>
            <person name="Nakamura H."/>
            <person name="Mori M."/>
            <person name="Yoshida Y."/>
            <person name="Ohtoshi R."/>
            <person name="Malay A.D."/>
            <person name="Moran D.A.P."/>
            <person name="Tomita M."/>
            <person name="Numata K."/>
            <person name="Arakawa K."/>
        </authorList>
    </citation>
    <scope>NUCLEOTIDE SEQUENCE</scope>
</reference>
<dbReference type="Proteomes" id="UP000887159">
    <property type="component" value="Unassembled WGS sequence"/>
</dbReference>
<evidence type="ECO:0000259" key="2">
    <source>
        <dbReference type="Pfam" id="PF13358"/>
    </source>
</evidence>
<organism evidence="3 4">
    <name type="scientific">Trichonephila clavipes</name>
    <name type="common">Golden silk orbweaver</name>
    <name type="synonym">Nephila clavipes</name>
    <dbReference type="NCBI Taxonomy" id="2585209"/>
    <lineage>
        <taxon>Eukaryota</taxon>
        <taxon>Metazoa</taxon>
        <taxon>Ecdysozoa</taxon>
        <taxon>Arthropoda</taxon>
        <taxon>Chelicerata</taxon>
        <taxon>Arachnida</taxon>
        <taxon>Araneae</taxon>
        <taxon>Araneomorphae</taxon>
        <taxon>Entelegynae</taxon>
        <taxon>Araneoidea</taxon>
        <taxon>Nephilidae</taxon>
        <taxon>Trichonephila</taxon>
    </lineage>
</organism>
<comment type="caution">
    <text evidence="3">The sequence shown here is derived from an EMBL/GenBank/DDBJ whole genome shotgun (WGS) entry which is preliminary data.</text>
</comment>
<evidence type="ECO:0000313" key="3">
    <source>
        <dbReference type="EMBL" id="GFX97993.1"/>
    </source>
</evidence>
<evidence type="ECO:0000256" key="1">
    <source>
        <dbReference type="ARBA" id="ARBA00004123"/>
    </source>
</evidence>
<accession>A0A8X6V3K9</accession>
<protein>
    <submittedName>
        <fullName evidence="3">Transposable element Tc3 transposase</fullName>
    </submittedName>
</protein>
<dbReference type="InterPro" id="IPR009057">
    <property type="entry name" value="Homeodomain-like_sf"/>
</dbReference>
<keyword evidence="4" id="KW-1185">Reference proteome</keyword>
<dbReference type="EMBL" id="BMAU01021201">
    <property type="protein sequence ID" value="GFX97993.1"/>
    <property type="molecule type" value="Genomic_DNA"/>
</dbReference>
<dbReference type="GO" id="GO:0003676">
    <property type="term" value="F:nucleic acid binding"/>
    <property type="evidence" value="ECO:0007669"/>
    <property type="project" value="InterPro"/>
</dbReference>
<dbReference type="CDD" id="cd00093">
    <property type="entry name" value="HTH_XRE"/>
    <property type="match status" value="1"/>
</dbReference>
<proteinExistence type="predicted"/>
<gene>
    <name evidence="3" type="primary">tc3a</name>
    <name evidence="3" type="ORF">TNCV_4906441</name>
</gene>
<dbReference type="GO" id="GO:0005634">
    <property type="term" value="C:nucleus"/>
    <property type="evidence" value="ECO:0007669"/>
    <property type="project" value="UniProtKB-SubCell"/>
</dbReference>
<name>A0A8X6V3K9_TRICX</name>
<dbReference type="InterPro" id="IPR036397">
    <property type="entry name" value="RNaseH_sf"/>
</dbReference>